<evidence type="ECO:0000256" key="1">
    <source>
        <dbReference type="SAM" id="Phobius"/>
    </source>
</evidence>
<organism evidence="2 3">
    <name type="scientific">Anaerobranca californiensis DSM 14826</name>
    <dbReference type="NCBI Taxonomy" id="1120989"/>
    <lineage>
        <taxon>Bacteria</taxon>
        <taxon>Bacillati</taxon>
        <taxon>Bacillota</taxon>
        <taxon>Clostridia</taxon>
        <taxon>Eubacteriales</taxon>
        <taxon>Proteinivoracaceae</taxon>
        <taxon>Anaerobranca</taxon>
    </lineage>
</organism>
<dbReference type="RefSeq" id="WP_072906154.1">
    <property type="nucleotide sequence ID" value="NZ_FRAI01000005.1"/>
</dbReference>
<evidence type="ECO:0000313" key="3">
    <source>
        <dbReference type="Proteomes" id="UP000243547"/>
    </source>
</evidence>
<dbReference type="AlphaFoldDB" id="A0A1M6LNJ3"/>
<feature type="transmembrane region" description="Helical" evidence="1">
    <location>
        <begin position="31"/>
        <end position="52"/>
    </location>
</feature>
<dbReference type="Proteomes" id="UP000243547">
    <property type="component" value="Unassembled WGS sequence"/>
</dbReference>
<evidence type="ECO:0000313" key="2">
    <source>
        <dbReference type="EMBL" id="SHJ72740.1"/>
    </source>
</evidence>
<dbReference type="OrthoDB" id="9825884at2"/>
<gene>
    <name evidence="2" type="ORF">SAMN02745227_00583</name>
</gene>
<evidence type="ECO:0008006" key="4">
    <source>
        <dbReference type="Google" id="ProtNLM"/>
    </source>
</evidence>
<protein>
    <recommendedName>
        <fullName evidence="4">SnoaL-like domain-containing protein</fullName>
    </recommendedName>
</protein>
<dbReference type="STRING" id="1120989.SAMN02745227_00583"/>
<dbReference type="EMBL" id="FRAI01000005">
    <property type="protein sequence ID" value="SHJ72740.1"/>
    <property type="molecule type" value="Genomic_DNA"/>
</dbReference>
<keyword evidence="3" id="KW-1185">Reference proteome</keyword>
<keyword evidence="1" id="KW-0472">Membrane</keyword>
<sequence>MGENIKTKKNRQGKVKKVAKNKRSKFNLTDYIAVSIFAIIIAVIVGSIGYYYTIYLPQGRNTVNERAEEFTKLYFNVNYLDENFSFEPLYEYLTVERRRILQQDQNRIINNRKVQELQMEIHQIETEVLEISWDSAKVKVIFQYTERKIDQQPETTWGIIYYDFRKVGDQWLIERYYPGEKEEIDNINAQR</sequence>
<accession>A0A1M6LNJ3</accession>
<reference evidence="3" key="1">
    <citation type="submission" date="2016-11" db="EMBL/GenBank/DDBJ databases">
        <authorList>
            <person name="Varghese N."/>
            <person name="Submissions S."/>
        </authorList>
    </citation>
    <scope>NUCLEOTIDE SEQUENCE [LARGE SCALE GENOMIC DNA]</scope>
    <source>
        <strain evidence="3">DSM 14826</strain>
    </source>
</reference>
<proteinExistence type="predicted"/>
<name>A0A1M6LNJ3_9FIRM</name>
<keyword evidence="1" id="KW-1133">Transmembrane helix</keyword>
<keyword evidence="1" id="KW-0812">Transmembrane</keyword>